<dbReference type="STRING" id="3847.A0A0R0HLN7"/>
<dbReference type="CDD" id="cd21749">
    <property type="entry name" value="ZnB-Zn_EMF2-like"/>
    <property type="match status" value="1"/>
</dbReference>
<evidence type="ECO:0000256" key="6">
    <source>
        <dbReference type="ARBA" id="ARBA00023015"/>
    </source>
</evidence>
<evidence type="ECO:0000256" key="3">
    <source>
        <dbReference type="ARBA" id="ARBA00022771"/>
    </source>
</evidence>
<evidence type="ECO:0000256" key="5">
    <source>
        <dbReference type="ARBA" id="ARBA00022853"/>
    </source>
</evidence>
<dbReference type="EMBL" id="CM000844">
    <property type="protein sequence ID" value="KRH28171.1"/>
    <property type="molecule type" value="Genomic_DNA"/>
</dbReference>
<organism evidence="10">
    <name type="scientific">Glycine max</name>
    <name type="common">Soybean</name>
    <name type="synonym">Glycine hispida</name>
    <dbReference type="NCBI Taxonomy" id="3847"/>
    <lineage>
        <taxon>Eukaryota</taxon>
        <taxon>Viridiplantae</taxon>
        <taxon>Streptophyta</taxon>
        <taxon>Embryophyta</taxon>
        <taxon>Tracheophyta</taxon>
        <taxon>Spermatophyta</taxon>
        <taxon>Magnoliopsida</taxon>
        <taxon>eudicotyledons</taxon>
        <taxon>Gunneridae</taxon>
        <taxon>Pentapetalae</taxon>
        <taxon>rosids</taxon>
        <taxon>fabids</taxon>
        <taxon>Fabales</taxon>
        <taxon>Fabaceae</taxon>
        <taxon>Papilionoideae</taxon>
        <taxon>50 kb inversion clade</taxon>
        <taxon>NPAAA clade</taxon>
        <taxon>indigoferoid/millettioid clade</taxon>
        <taxon>Phaseoleae</taxon>
        <taxon>Glycine</taxon>
        <taxon>Glycine subgen. Soja</taxon>
    </lineage>
</organism>
<name>A0A0R0HLN7_SOYBN</name>
<keyword evidence="2" id="KW-0479">Metal-binding</keyword>
<dbReference type="PANTHER" id="PTHR22597:SF0">
    <property type="entry name" value="POLYCOMB PROTEIN SUZ12"/>
    <property type="match status" value="1"/>
</dbReference>
<dbReference type="OrthoDB" id="166746at2759"/>
<feature type="domain" description="Polycomb protein SUZ12-like zinc finger" evidence="9">
    <location>
        <begin position="65"/>
        <end position="132"/>
    </location>
</feature>
<keyword evidence="3" id="KW-0863">Zinc-finger</keyword>
<dbReference type="GeneID" id="100816782"/>
<reference evidence="11" key="2">
    <citation type="submission" date="2018-02" db="UniProtKB">
        <authorList>
            <consortium name="EnsemblPlants"/>
        </authorList>
    </citation>
    <scope>IDENTIFICATION</scope>
    <source>
        <strain evidence="11">Williams 82</strain>
    </source>
</reference>
<dbReference type="GO" id="GO:0006325">
    <property type="term" value="P:chromatin organization"/>
    <property type="evidence" value="ECO:0007669"/>
    <property type="project" value="UniProtKB-KW"/>
</dbReference>
<dbReference type="AlphaFoldDB" id="A0A0R0HLN7"/>
<feature type="domain" description="Polycomb protein VEFS-Box" evidence="8">
    <location>
        <begin position="291"/>
        <end position="412"/>
    </location>
</feature>
<dbReference type="InterPro" id="IPR019135">
    <property type="entry name" value="Polycomb_protein_VEFS-Box"/>
</dbReference>
<dbReference type="KEGG" id="gmx:100816782"/>
<dbReference type="Proteomes" id="UP000008827">
    <property type="component" value="Chromosome 11"/>
</dbReference>
<dbReference type="PANTHER" id="PTHR22597">
    <property type="entry name" value="POLYCOMB GROUP PROTEIN"/>
    <property type="match status" value="1"/>
</dbReference>
<reference evidence="10" key="3">
    <citation type="submission" date="2018-07" db="EMBL/GenBank/DDBJ databases">
        <title>WGS assembly of Glycine max.</title>
        <authorList>
            <person name="Schmutz J."/>
            <person name="Cannon S."/>
            <person name="Schlueter J."/>
            <person name="Ma J."/>
            <person name="Mitros T."/>
            <person name="Nelson W."/>
            <person name="Hyten D."/>
            <person name="Song Q."/>
            <person name="Thelen J."/>
            <person name="Cheng J."/>
            <person name="Xu D."/>
            <person name="Hellsten U."/>
            <person name="May G."/>
            <person name="Yu Y."/>
            <person name="Sakurai T."/>
            <person name="Umezawa T."/>
            <person name="Bhattacharyya M."/>
            <person name="Sandhu D."/>
            <person name="Valliyodan B."/>
            <person name="Lindquist E."/>
            <person name="Peto M."/>
            <person name="Grant D."/>
            <person name="Shu S."/>
            <person name="Goodstein D."/>
            <person name="Barry K."/>
            <person name="Futrell-Griggs M."/>
            <person name="Abernathy B."/>
            <person name="Du J."/>
            <person name="Tian Z."/>
            <person name="Zhu L."/>
            <person name="Gill N."/>
            <person name="Joshi T."/>
            <person name="Libault M."/>
            <person name="Sethuraman A."/>
            <person name="Zhang X."/>
            <person name="Shinozaki K."/>
            <person name="Nguyen H."/>
            <person name="Wing R."/>
            <person name="Cregan P."/>
            <person name="Specht J."/>
            <person name="Grimwood J."/>
            <person name="Rokhsar D."/>
            <person name="Stacey G."/>
            <person name="Shoemaker R."/>
            <person name="Jackson S."/>
        </authorList>
    </citation>
    <scope>NUCLEOTIDE SEQUENCE</scope>
    <source>
        <tissue evidence="10">Callus</tissue>
    </source>
</reference>
<proteinExistence type="inferred from homology"/>
<sequence length="425" mass="49475">MCRQNSPVHHAGEEEIAADESLLIYCKPVELYNILYRRALQNPSFLRRCLLYKIRARRKRRLRAGIVIFNYRDHYNILRKTEVTEDFSCPFCLMQCGSFKGLRFHLCSSHDLFNFEFWVTEDYQAVNVSVKINILRSENVADGVIPQSQTFFFCSRPRKRRRKDSVQNEKCTNVKFLELDSPEGIHNGFLEKDDDGRNYILSCKGENVSRTSRSEKILSRERNDGGKFGPDHSCTMDDLEHVESSFNIPGVSIAMPQSSVDPECSKSICKSDPALPAKTKKLSMDRSDSRNRMLLQKRLFFHSHRVQPMALEQVLSDRDSEDEVDDDIADLEDRRMLDDFVDVSKDEKQLMHLWNSFMRKQRVLADGHVPWACEAFSKLHGKELISSPALFWCWRLFMIKLWNHGLLDACTMNNCSTILDSYRNE</sequence>
<dbReference type="CDD" id="cd21553">
    <property type="entry name" value="VEFS-box_EMF2-like"/>
    <property type="match status" value="1"/>
</dbReference>
<evidence type="ECO:0000256" key="1">
    <source>
        <dbReference type="ARBA" id="ARBA00007416"/>
    </source>
</evidence>
<keyword evidence="5" id="KW-0156">Chromatin regulator</keyword>
<reference evidence="10 11" key="1">
    <citation type="journal article" date="2010" name="Nature">
        <title>Genome sequence of the palaeopolyploid soybean.</title>
        <authorList>
            <person name="Schmutz J."/>
            <person name="Cannon S.B."/>
            <person name="Schlueter J."/>
            <person name="Ma J."/>
            <person name="Mitros T."/>
            <person name="Nelson W."/>
            <person name="Hyten D.L."/>
            <person name="Song Q."/>
            <person name="Thelen J.J."/>
            <person name="Cheng J."/>
            <person name="Xu D."/>
            <person name="Hellsten U."/>
            <person name="May G.D."/>
            <person name="Yu Y."/>
            <person name="Sakurai T."/>
            <person name="Umezawa T."/>
            <person name="Bhattacharyya M.K."/>
            <person name="Sandhu D."/>
            <person name="Valliyodan B."/>
            <person name="Lindquist E."/>
            <person name="Peto M."/>
            <person name="Grant D."/>
            <person name="Shu S."/>
            <person name="Goodstein D."/>
            <person name="Barry K."/>
            <person name="Futrell-Griggs M."/>
            <person name="Abernathy B."/>
            <person name="Du J."/>
            <person name="Tian Z."/>
            <person name="Zhu L."/>
            <person name="Gill N."/>
            <person name="Joshi T."/>
            <person name="Libault M."/>
            <person name="Sethuraman A."/>
            <person name="Zhang X.-C."/>
            <person name="Shinozaki K."/>
            <person name="Nguyen H.T."/>
            <person name="Wing R.A."/>
            <person name="Cregan P."/>
            <person name="Specht J."/>
            <person name="Grimwood J."/>
            <person name="Rokhsar D."/>
            <person name="Stacey G."/>
            <person name="Shoemaker R.C."/>
            <person name="Jackson S.A."/>
        </authorList>
    </citation>
    <scope>NUCLEOTIDE SEQUENCE</scope>
    <source>
        <strain evidence="11">cv. Williams 82</strain>
        <tissue evidence="10">Callus</tissue>
    </source>
</reference>
<evidence type="ECO:0000256" key="7">
    <source>
        <dbReference type="ARBA" id="ARBA00023163"/>
    </source>
</evidence>
<comment type="similarity">
    <text evidence="1">Belongs to the VEFS (VRN2-EMF2-FIS2-SU(Z)12) family.</text>
</comment>
<protein>
    <submittedName>
        <fullName evidence="10 11">Uncharacterized protein</fullName>
    </submittedName>
</protein>
<evidence type="ECO:0000256" key="4">
    <source>
        <dbReference type="ARBA" id="ARBA00022833"/>
    </source>
</evidence>
<keyword evidence="7" id="KW-0804">Transcription</keyword>
<dbReference type="GO" id="GO:0005634">
    <property type="term" value="C:nucleus"/>
    <property type="evidence" value="ECO:0000318"/>
    <property type="project" value="GO_Central"/>
</dbReference>
<dbReference type="GO" id="GO:0031490">
    <property type="term" value="F:chromatin DNA binding"/>
    <property type="evidence" value="ECO:0000318"/>
    <property type="project" value="GO_Central"/>
</dbReference>
<dbReference type="InterPro" id="IPR057540">
    <property type="entry name" value="Znf_SUZ12"/>
</dbReference>
<dbReference type="RefSeq" id="XP_014619295.1">
    <property type="nucleotide sequence ID" value="XM_014763809.3"/>
</dbReference>
<keyword evidence="4" id="KW-0862">Zinc</keyword>
<gene>
    <name evidence="11" type="primary">LOC100816782</name>
    <name evidence="10" type="ORF">GLYMA_11G036800</name>
</gene>
<evidence type="ECO:0000259" key="9">
    <source>
        <dbReference type="Pfam" id="PF23320"/>
    </source>
</evidence>
<dbReference type="EnsemblPlants" id="KRH28171">
    <property type="protein sequence ID" value="KRH28171"/>
    <property type="gene ID" value="GLYMA_11G036800"/>
</dbReference>
<evidence type="ECO:0000259" key="8">
    <source>
        <dbReference type="Pfam" id="PF09733"/>
    </source>
</evidence>
<keyword evidence="12" id="KW-1185">Reference proteome</keyword>
<evidence type="ECO:0000313" key="11">
    <source>
        <dbReference type="EnsemblPlants" id="KRH28171"/>
    </source>
</evidence>
<evidence type="ECO:0000256" key="2">
    <source>
        <dbReference type="ARBA" id="ARBA00022723"/>
    </source>
</evidence>
<dbReference type="Pfam" id="PF23320">
    <property type="entry name" value="Zn_SUZ12"/>
    <property type="match status" value="1"/>
</dbReference>
<dbReference type="GO" id="GO:0008270">
    <property type="term" value="F:zinc ion binding"/>
    <property type="evidence" value="ECO:0007669"/>
    <property type="project" value="UniProtKB-KW"/>
</dbReference>
<dbReference type="Pfam" id="PF09733">
    <property type="entry name" value="VEFS-Box"/>
    <property type="match status" value="1"/>
</dbReference>
<evidence type="ECO:0000313" key="12">
    <source>
        <dbReference type="Proteomes" id="UP000008827"/>
    </source>
</evidence>
<dbReference type="Gramene" id="KRH28171">
    <property type="protein sequence ID" value="KRH28171"/>
    <property type="gene ID" value="GLYMA_11G036800"/>
</dbReference>
<dbReference type="OMA" id="FAMHENG"/>
<evidence type="ECO:0000313" key="10">
    <source>
        <dbReference type="EMBL" id="KRH28171.1"/>
    </source>
</evidence>
<dbReference type="ExpressionAtlas" id="A0A0R0HLN7">
    <property type="expression patterns" value="baseline and differential"/>
</dbReference>
<accession>A0A0R0HLN7</accession>
<keyword evidence="6" id="KW-0805">Transcription regulation</keyword>